<evidence type="ECO:0000256" key="6">
    <source>
        <dbReference type="RuleBase" id="RU365090"/>
    </source>
</evidence>
<dbReference type="InterPro" id="IPR008284">
    <property type="entry name" value="MoCF_biosynth_CS"/>
</dbReference>
<dbReference type="GO" id="GO:0061599">
    <property type="term" value="F:molybdopterin molybdotransferase activity"/>
    <property type="evidence" value="ECO:0007669"/>
    <property type="project" value="UniProtKB-UniRule"/>
</dbReference>
<evidence type="ECO:0000313" key="9">
    <source>
        <dbReference type="Proteomes" id="UP000092498"/>
    </source>
</evidence>
<dbReference type="UniPathway" id="UPA00344"/>
<dbReference type="Gene3D" id="3.40.980.10">
    <property type="entry name" value="MoaB/Mog-like domain"/>
    <property type="match status" value="1"/>
</dbReference>
<dbReference type="PROSITE" id="PS01079">
    <property type="entry name" value="MOCF_BIOSYNTHESIS_2"/>
    <property type="match status" value="1"/>
</dbReference>
<dbReference type="PANTHER" id="PTHR10192:SF5">
    <property type="entry name" value="GEPHYRIN"/>
    <property type="match status" value="1"/>
</dbReference>
<comment type="function">
    <text evidence="1 6">Catalyzes the insertion of molybdate into adenylated molybdopterin with the concomitant release of AMP.</text>
</comment>
<dbReference type="InterPro" id="IPR036425">
    <property type="entry name" value="MoaB/Mog-like_dom_sf"/>
</dbReference>
<dbReference type="EMBL" id="CP013244">
    <property type="protein sequence ID" value="ANP46016.1"/>
    <property type="molecule type" value="Genomic_DNA"/>
</dbReference>
<dbReference type="InterPro" id="IPR036688">
    <property type="entry name" value="MoeA_C_domain_IV_sf"/>
</dbReference>
<sequence length="395" mass="41130">MISVSEARAIILANAAPCESETVELRAALGRALREDVRAFRAQPPFRASAMDGYALRASDTPGVLRMIGEAGAGRAFGRQLREGECARIFTGAPLPAGADSVLIQEDAVRDGELVTSLAVELGRHVRSAGVDFAADEVLLRAGAVLDAHAIALAAAAGKASLKISLKPRVAVLSGGNELVAPGQQPGDDQIFDSMGVGIAALAEQWGANATRIGPLADDAQEIAEAIAAAIPEHDLTIVVGGASVGDHDHARPAVRELGGELFFEKVAMRPGKPTWLARVGGRLILGLPGNPASAFVCARLFLRPLLDQMCSRDPGASTRTLKARVRTTLSANGARETYMRAVLETDETGQTWALAPARQDSSLLSVFANAQALIVRAPDAAEAPAGAIVDVLPR</sequence>
<dbReference type="InterPro" id="IPR005111">
    <property type="entry name" value="MoeA_C_domain_IV"/>
</dbReference>
<proteinExistence type="inferred from homology"/>
<dbReference type="GO" id="GO:0046872">
    <property type="term" value="F:metal ion binding"/>
    <property type="evidence" value="ECO:0007669"/>
    <property type="project" value="UniProtKB-UniRule"/>
</dbReference>
<dbReference type="InterPro" id="IPR036135">
    <property type="entry name" value="MoeA_linker/N_sf"/>
</dbReference>
<dbReference type="Pfam" id="PF03453">
    <property type="entry name" value="MoeA_N"/>
    <property type="match status" value="1"/>
</dbReference>
<keyword evidence="6" id="KW-0808">Transferase</keyword>
<comment type="cofactor">
    <cofactor evidence="6">
        <name>Mg(2+)</name>
        <dbReference type="ChEBI" id="CHEBI:18420"/>
    </cofactor>
</comment>
<dbReference type="GO" id="GO:0005829">
    <property type="term" value="C:cytosol"/>
    <property type="evidence" value="ECO:0007669"/>
    <property type="project" value="TreeGrafter"/>
</dbReference>
<dbReference type="EC" id="2.10.1.1" evidence="6"/>
<evidence type="ECO:0000256" key="5">
    <source>
        <dbReference type="ARBA" id="ARBA00047317"/>
    </source>
</evidence>
<dbReference type="Gene3D" id="2.170.190.11">
    <property type="entry name" value="Molybdopterin biosynthesis moea protein, domain 3"/>
    <property type="match status" value="1"/>
</dbReference>
<reference evidence="8 9" key="1">
    <citation type="submission" date="2015-11" db="EMBL/GenBank/DDBJ databases">
        <title>Whole-Genome Sequence of Candidatus Oderbacter manganicum from the National Park Lower Oder Valley, Germany.</title>
        <authorList>
            <person name="Braun B."/>
            <person name="Liere K."/>
            <person name="Szewzyk U."/>
        </authorList>
    </citation>
    <scope>NUCLEOTIDE SEQUENCE [LARGE SCALE GENOMIC DNA]</scope>
    <source>
        <strain evidence="8 9">OTSz_A_272</strain>
    </source>
</reference>
<dbReference type="AlphaFoldDB" id="A0A1B1AHH0"/>
<comment type="similarity">
    <text evidence="3 6">Belongs to the MoeA family.</text>
</comment>
<evidence type="ECO:0000313" key="8">
    <source>
        <dbReference type="EMBL" id="ANP46016.1"/>
    </source>
</evidence>
<keyword evidence="6" id="KW-0479">Metal-binding</keyword>
<evidence type="ECO:0000256" key="2">
    <source>
        <dbReference type="ARBA" id="ARBA00005046"/>
    </source>
</evidence>
<comment type="catalytic activity">
    <reaction evidence="5">
        <text>adenylyl-molybdopterin + molybdate = Mo-molybdopterin + AMP + H(+)</text>
        <dbReference type="Rhea" id="RHEA:35047"/>
        <dbReference type="ChEBI" id="CHEBI:15378"/>
        <dbReference type="ChEBI" id="CHEBI:36264"/>
        <dbReference type="ChEBI" id="CHEBI:62727"/>
        <dbReference type="ChEBI" id="CHEBI:71302"/>
        <dbReference type="ChEBI" id="CHEBI:456215"/>
        <dbReference type="EC" id="2.10.1.1"/>
    </reaction>
</comment>
<dbReference type="CDD" id="cd00887">
    <property type="entry name" value="MoeA"/>
    <property type="match status" value="1"/>
</dbReference>
<dbReference type="RefSeq" id="WP_066770272.1">
    <property type="nucleotide sequence ID" value="NZ_CP013244.1"/>
</dbReference>
<keyword evidence="9" id="KW-1185">Reference proteome</keyword>
<accession>A0A1B1AHH0</accession>
<dbReference type="Pfam" id="PF00994">
    <property type="entry name" value="MoCF_biosynth"/>
    <property type="match status" value="1"/>
</dbReference>
<dbReference type="KEGG" id="cbot:ATE48_08835"/>
<organism evidence="8 9">
    <name type="scientific">Candidatus Viadribacter manganicus</name>
    <dbReference type="NCBI Taxonomy" id="1759059"/>
    <lineage>
        <taxon>Bacteria</taxon>
        <taxon>Pseudomonadati</taxon>
        <taxon>Pseudomonadota</taxon>
        <taxon>Alphaproteobacteria</taxon>
        <taxon>Hyphomonadales</taxon>
        <taxon>Hyphomonadaceae</taxon>
        <taxon>Candidatus Viadribacter</taxon>
    </lineage>
</organism>
<evidence type="ECO:0000259" key="7">
    <source>
        <dbReference type="SMART" id="SM00852"/>
    </source>
</evidence>
<dbReference type="PANTHER" id="PTHR10192">
    <property type="entry name" value="MOLYBDOPTERIN BIOSYNTHESIS PROTEIN"/>
    <property type="match status" value="1"/>
</dbReference>
<name>A0A1B1AHH0_9PROT</name>
<evidence type="ECO:0000256" key="1">
    <source>
        <dbReference type="ARBA" id="ARBA00002901"/>
    </source>
</evidence>
<dbReference type="FunCoup" id="A0A1B1AHH0">
    <property type="interactions" value="538"/>
</dbReference>
<dbReference type="NCBIfam" id="NF045515">
    <property type="entry name" value="Glp_gephyrin"/>
    <property type="match status" value="1"/>
</dbReference>
<dbReference type="Proteomes" id="UP000092498">
    <property type="component" value="Chromosome"/>
</dbReference>
<evidence type="ECO:0000256" key="3">
    <source>
        <dbReference type="ARBA" id="ARBA00010763"/>
    </source>
</evidence>
<keyword evidence="6" id="KW-0500">Molybdenum</keyword>
<dbReference type="InterPro" id="IPR005110">
    <property type="entry name" value="MoeA_linker/N"/>
</dbReference>
<dbReference type="Gene3D" id="2.40.340.10">
    <property type="entry name" value="MoeA, C-terminal, domain IV"/>
    <property type="match status" value="1"/>
</dbReference>
<feature type="domain" description="MoaB/Mog" evidence="7">
    <location>
        <begin position="171"/>
        <end position="309"/>
    </location>
</feature>
<evidence type="ECO:0000256" key="4">
    <source>
        <dbReference type="ARBA" id="ARBA00023150"/>
    </source>
</evidence>
<dbReference type="NCBIfam" id="TIGR00177">
    <property type="entry name" value="molyb_syn"/>
    <property type="match status" value="1"/>
</dbReference>
<dbReference type="OrthoDB" id="9804758at2"/>
<protein>
    <recommendedName>
        <fullName evidence="6">Molybdopterin molybdenumtransferase</fullName>
        <ecNumber evidence="6">2.10.1.1</ecNumber>
    </recommendedName>
</protein>
<dbReference type="InterPro" id="IPR001453">
    <property type="entry name" value="MoaB/Mog_dom"/>
</dbReference>
<dbReference type="SUPFAM" id="SSF63867">
    <property type="entry name" value="MoeA C-terminal domain-like"/>
    <property type="match status" value="1"/>
</dbReference>
<dbReference type="InParanoid" id="A0A1B1AHH0"/>
<dbReference type="GO" id="GO:0006777">
    <property type="term" value="P:Mo-molybdopterin cofactor biosynthetic process"/>
    <property type="evidence" value="ECO:0007669"/>
    <property type="project" value="UniProtKB-UniRule"/>
</dbReference>
<comment type="pathway">
    <text evidence="2 6">Cofactor biosynthesis; molybdopterin biosynthesis.</text>
</comment>
<dbReference type="Pfam" id="PF03454">
    <property type="entry name" value="MoeA_C"/>
    <property type="match status" value="1"/>
</dbReference>
<dbReference type="InterPro" id="IPR038987">
    <property type="entry name" value="MoeA-like"/>
</dbReference>
<dbReference type="SUPFAM" id="SSF53218">
    <property type="entry name" value="Molybdenum cofactor biosynthesis proteins"/>
    <property type="match status" value="1"/>
</dbReference>
<keyword evidence="6" id="KW-0460">Magnesium</keyword>
<gene>
    <name evidence="8" type="ORF">ATE48_08835</name>
</gene>
<dbReference type="STRING" id="1759059.ATE48_08835"/>
<dbReference type="Gene3D" id="3.90.105.10">
    <property type="entry name" value="Molybdopterin biosynthesis moea protein, domain 2"/>
    <property type="match status" value="1"/>
</dbReference>
<dbReference type="SUPFAM" id="SSF63882">
    <property type="entry name" value="MoeA N-terminal region -like"/>
    <property type="match status" value="1"/>
</dbReference>
<dbReference type="SMART" id="SM00852">
    <property type="entry name" value="MoCF_biosynth"/>
    <property type="match status" value="1"/>
</dbReference>
<keyword evidence="4 6" id="KW-0501">Molybdenum cofactor biosynthesis</keyword>